<dbReference type="Pfam" id="PF03732">
    <property type="entry name" value="Retrotrans_gag"/>
    <property type="match status" value="1"/>
</dbReference>
<comment type="caution">
    <text evidence="3">The sequence shown here is derived from an EMBL/GenBank/DDBJ whole genome shotgun (WGS) entry which is preliminary data.</text>
</comment>
<evidence type="ECO:0000313" key="4">
    <source>
        <dbReference type="Proteomes" id="UP001151760"/>
    </source>
</evidence>
<feature type="compositionally biased region" description="Basic residues" evidence="1">
    <location>
        <begin position="85"/>
        <end position="94"/>
    </location>
</feature>
<name>A0ABQ5IWT4_9ASTR</name>
<dbReference type="GO" id="GO:0003964">
    <property type="term" value="F:RNA-directed DNA polymerase activity"/>
    <property type="evidence" value="ECO:0007669"/>
    <property type="project" value="UniProtKB-KW"/>
</dbReference>
<reference evidence="3" key="2">
    <citation type="submission" date="2022-01" db="EMBL/GenBank/DDBJ databases">
        <authorList>
            <person name="Yamashiro T."/>
            <person name="Shiraishi A."/>
            <person name="Satake H."/>
            <person name="Nakayama K."/>
        </authorList>
    </citation>
    <scope>NUCLEOTIDE SEQUENCE</scope>
</reference>
<accession>A0ABQ5IWT4</accession>
<reference evidence="3" key="1">
    <citation type="journal article" date="2022" name="Int. J. Mol. Sci.">
        <title>Draft Genome of Tanacetum Coccineum: Genomic Comparison of Closely Related Tanacetum-Family Plants.</title>
        <authorList>
            <person name="Yamashiro T."/>
            <person name="Shiraishi A."/>
            <person name="Nakayama K."/>
            <person name="Satake H."/>
        </authorList>
    </citation>
    <scope>NUCLEOTIDE SEQUENCE</scope>
</reference>
<feature type="compositionally biased region" description="Basic and acidic residues" evidence="1">
    <location>
        <begin position="95"/>
        <end position="111"/>
    </location>
</feature>
<keyword evidence="3" id="KW-0695">RNA-directed DNA polymerase</keyword>
<sequence length="135" mass="15422">MEFVFHKSNCTVACQIKFATCTLQGNALTWWNSHVKKVSHEVAYGMTWKALKKMLTDKYSPRGKIKKLEIELWNLKVKGTDISKITRKPSKTGKHGREERKSTKEARDAKPKAGKVKKSKLWSTLGQFSVNKSQP</sequence>
<dbReference type="InterPro" id="IPR005162">
    <property type="entry name" value="Retrotrans_gag_dom"/>
</dbReference>
<evidence type="ECO:0000256" key="1">
    <source>
        <dbReference type="SAM" id="MobiDB-lite"/>
    </source>
</evidence>
<feature type="region of interest" description="Disordered" evidence="1">
    <location>
        <begin position="84"/>
        <end position="119"/>
    </location>
</feature>
<protein>
    <submittedName>
        <fullName evidence="3">Reverse transcriptase domain-containing protein</fullName>
    </submittedName>
</protein>
<keyword evidence="3" id="KW-0808">Transferase</keyword>
<dbReference type="EMBL" id="BQNB010021176">
    <property type="protein sequence ID" value="GJU03663.1"/>
    <property type="molecule type" value="Genomic_DNA"/>
</dbReference>
<gene>
    <name evidence="3" type="ORF">Tco_1114001</name>
</gene>
<feature type="domain" description="Retrotransposon gag" evidence="2">
    <location>
        <begin position="17"/>
        <end position="77"/>
    </location>
</feature>
<organism evidence="3 4">
    <name type="scientific">Tanacetum coccineum</name>
    <dbReference type="NCBI Taxonomy" id="301880"/>
    <lineage>
        <taxon>Eukaryota</taxon>
        <taxon>Viridiplantae</taxon>
        <taxon>Streptophyta</taxon>
        <taxon>Embryophyta</taxon>
        <taxon>Tracheophyta</taxon>
        <taxon>Spermatophyta</taxon>
        <taxon>Magnoliopsida</taxon>
        <taxon>eudicotyledons</taxon>
        <taxon>Gunneridae</taxon>
        <taxon>Pentapetalae</taxon>
        <taxon>asterids</taxon>
        <taxon>campanulids</taxon>
        <taxon>Asterales</taxon>
        <taxon>Asteraceae</taxon>
        <taxon>Asteroideae</taxon>
        <taxon>Anthemideae</taxon>
        <taxon>Anthemidinae</taxon>
        <taxon>Tanacetum</taxon>
    </lineage>
</organism>
<evidence type="ECO:0000259" key="2">
    <source>
        <dbReference type="Pfam" id="PF03732"/>
    </source>
</evidence>
<dbReference type="Proteomes" id="UP001151760">
    <property type="component" value="Unassembled WGS sequence"/>
</dbReference>
<keyword evidence="3" id="KW-0548">Nucleotidyltransferase</keyword>
<evidence type="ECO:0000313" key="3">
    <source>
        <dbReference type="EMBL" id="GJU03663.1"/>
    </source>
</evidence>
<proteinExistence type="predicted"/>
<keyword evidence="4" id="KW-1185">Reference proteome</keyword>